<dbReference type="FunFam" id="2.40.50.140:FF:000301">
    <property type="entry name" value="Replication protein A"/>
    <property type="match status" value="1"/>
</dbReference>
<keyword evidence="2" id="KW-1185">Reference proteome</keyword>
<accession>A0A2H4Q0Z4</accession>
<dbReference type="InterPro" id="IPR012340">
    <property type="entry name" value="NA-bd_OB-fold"/>
</dbReference>
<dbReference type="RefSeq" id="WP_089672971.1">
    <property type="nucleotide sequence ID" value="NZ_CP024845.1"/>
</dbReference>
<accession>A0A1H6VU61</accession>
<protein>
    <recommendedName>
        <fullName evidence="3">SsDNA-binding replication factor A, large subunit</fullName>
    </recommendedName>
</protein>
<evidence type="ECO:0008006" key="3">
    <source>
        <dbReference type="Google" id="ProtNLM"/>
    </source>
</evidence>
<dbReference type="OrthoDB" id="170249at2157"/>
<evidence type="ECO:0000313" key="2">
    <source>
        <dbReference type="Proteomes" id="UP000198888"/>
    </source>
</evidence>
<reference evidence="1 2" key="1">
    <citation type="submission" date="2016-10" db="EMBL/GenBank/DDBJ databases">
        <authorList>
            <person name="de Groot N.N."/>
        </authorList>
    </citation>
    <scope>NUCLEOTIDE SEQUENCE [LARGE SCALE GENOMIC DNA]</scope>
    <source>
        <strain evidence="1 2">DSM 22187</strain>
    </source>
</reference>
<organism evidence="1 2">
    <name type="scientific">Halohasta litchfieldiae</name>
    <dbReference type="NCBI Taxonomy" id="1073996"/>
    <lineage>
        <taxon>Archaea</taxon>
        <taxon>Methanobacteriati</taxon>
        <taxon>Methanobacteriota</taxon>
        <taxon>Stenosarchaea group</taxon>
        <taxon>Halobacteria</taxon>
        <taxon>Halobacteriales</taxon>
        <taxon>Haloferacaceae</taxon>
        <taxon>Halohasta</taxon>
    </lineage>
</organism>
<dbReference type="EMBL" id="FNYR01000017">
    <property type="protein sequence ID" value="SEJ03555.1"/>
    <property type="molecule type" value="Genomic_DNA"/>
</dbReference>
<dbReference type="CDD" id="cd04491">
    <property type="entry name" value="SoSSB_OBF"/>
    <property type="match status" value="1"/>
</dbReference>
<name>A0A1H6VU61_9EURY</name>
<dbReference type="AlphaFoldDB" id="A0A1H6VU61"/>
<dbReference type="Proteomes" id="UP000198888">
    <property type="component" value="Unassembled WGS sequence"/>
</dbReference>
<dbReference type="Gene3D" id="2.40.50.140">
    <property type="entry name" value="Nucleic acid-binding proteins"/>
    <property type="match status" value="1"/>
</dbReference>
<dbReference type="GeneID" id="35002079"/>
<proteinExistence type="predicted"/>
<sequence length="298" mass="32925">MRNRNLISNEVSVDEQAFENADEVTVDEDGFEVVDETPEFRPSVQMEIQAKVDSNHPDARLEAGPDHIYGKTLVQEERIQGREAELASISAKAVFGSQEGREERTREIVVKETTARRVEFLKRAGCVNPMVHPDRADPREMLPPEQLGAVNREAMRLAEKLNGWSTAAIGRQLGEAVVGGLDLTSAVVGTFEKLQTAPGAVVPIGKLEAINREEVSIAGRVVQLWDSSSPAIAQVGLIEDESGRTKFTSWVKSDAKWVQEGEQVCIHGAAKSWYQGRVSVAVTGWSTIHTPERGRWWE</sequence>
<dbReference type="KEGG" id="hae:halTADL_1267"/>
<dbReference type="STRING" id="1073996.SAMN05444271_11736"/>
<evidence type="ECO:0000313" key="1">
    <source>
        <dbReference type="EMBL" id="SEJ03555.1"/>
    </source>
</evidence>
<dbReference type="SUPFAM" id="SSF50249">
    <property type="entry name" value="Nucleic acid-binding proteins"/>
    <property type="match status" value="1"/>
</dbReference>
<gene>
    <name evidence="1" type="ORF">SAMN05444271_11736</name>
</gene>